<evidence type="ECO:0000313" key="7">
    <source>
        <dbReference type="EMBL" id="QWW24729.1"/>
    </source>
</evidence>
<dbReference type="Proteomes" id="UP000825438">
    <property type="component" value="Chromosome IV"/>
</dbReference>
<dbReference type="PANTHER" id="PTHR13475:SF3">
    <property type="entry name" value="NEUGRIN"/>
    <property type="match status" value="1"/>
</dbReference>
<evidence type="ECO:0000256" key="1">
    <source>
        <dbReference type="ARBA" id="ARBA00003548"/>
    </source>
</evidence>
<gene>
    <name evidence="7" type="ORF">CA7LBN_003586</name>
</gene>
<dbReference type="Pfam" id="PF06413">
    <property type="entry name" value="Neugrin"/>
    <property type="match status" value="1"/>
</dbReference>
<dbReference type="GO" id="GO:0005739">
    <property type="term" value="C:mitochondrion"/>
    <property type="evidence" value="ECO:0007669"/>
    <property type="project" value="UniProtKB-SubCell"/>
</dbReference>
<name>A0A8F2W2Z9_CANAR</name>
<dbReference type="GO" id="GO:0005634">
    <property type="term" value="C:nucleus"/>
    <property type="evidence" value="ECO:0007669"/>
    <property type="project" value="TreeGrafter"/>
</dbReference>
<evidence type="ECO:0000256" key="4">
    <source>
        <dbReference type="ARBA" id="ARBA00013566"/>
    </source>
</evidence>
<evidence type="ECO:0000256" key="6">
    <source>
        <dbReference type="SAM" id="Phobius"/>
    </source>
</evidence>
<evidence type="ECO:0000256" key="3">
    <source>
        <dbReference type="ARBA" id="ARBA00010895"/>
    </source>
</evidence>
<keyword evidence="6" id="KW-0812">Transmembrane</keyword>
<sequence length="622" mass="71656">MFSKLSSSEEAYRRKIMEAEKEQDKKAPMWVKRDQSLRKRYGNWNPTRKLSRQQVQDIRDLKQQMPSIKTIQIADIFQINPESIRRILKSKWTPTEKELKEIEERAVRRKAKRQEKAAAEAQSPDEPTVVKVKGLIAQRQREQRKLIERKQKHTEKRRERRKSYTTNILEARWLPNGDLLTANNEPISFMWYPGEQQSFTYYVLSAHQDIMMAEKAQCLYWQKIDQWILFERTWERYEADMISREKTLSETVVQDDSTASEERGKKKDKEDDDREVGGPRDTKPTFDNNNHLNNGERVLKKPPELVVEESEVIMPREVEDCGVTFGSRRSTFGEAASPVTSKPTKDPSKALESQSDKTESKYSNSDKPAQVHSNFTEVLQLIPTFYYTSIKKYLALHIKPNHMSVPIVTIPEAAFDTAGLALVAARRRSRLFAYLVHLLNGSGALLVLAYIVGLLGIRPLLETKVIRRLDFLESTRTKLRDLYLELIGKVDHIPIVALHRPGSSKLYAEAVCQTESSQASDDEEINNKRTLGSEKVWSKLGVLSAGLRQCTAFSVSEMPNYKMTDLSIKQFQQKTDQSFFSHRDMFFRDVLQPDGTSREKNLASEAKGEIRGIKGLFMSGQI</sequence>
<feature type="region of interest" description="Disordered" evidence="5">
    <location>
        <begin position="249"/>
        <end position="303"/>
    </location>
</feature>
<evidence type="ECO:0000256" key="5">
    <source>
        <dbReference type="SAM" id="MobiDB-lite"/>
    </source>
</evidence>
<feature type="compositionally biased region" description="Basic and acidic residues" evidence="5">
    <location>
        <begin position="260"/>
        <end position="284"/>
    </location>
</feature>
<dbReference type="AlphaFoldDB" id="A0A8F2W2Z9"/>
<reference evidence="7" key="1">
    <citation type="submission" date="2021-06" db="EMBL/GenBank/DDBJ databases">
        <title>Candida auris outbreak in lebanese hospital.</title>
        <authorList>
            <person name="Finianos M."/>
        </authorList>
    </citation>
    <scope>NUCLEOTIDE SEQUENCE</scope>
    <source>
        <strain evidence="7">CA7LBN</strain>
    </source>
</reference>
<comment type="subcellular location">
    <subcellularLocation>
        <location evidence="2">Mitochondrion</location>
    </subcellularLocation>
</comment>
<protein>
    <recommendedName>
        <fullName evidence="4">Required for respiratory growth protein 9, mitochondrial</fullName>
    </recommendedName>
</protein>
<proteinExistence type="inferred from homology"/>
<feature type="compositionally biased region" description="Basic and acidic residues" evidence="5">
    <location>
        <begin position="343"/>
        <end position="360"/>
    </location>
</feature>
<evidence type="ECO:0000256" key="2">
    <source>
        <dbReference type="ARBA" id="ARBA00004173"/>
    </source>
</evidence>
<keyword evidence="6" id="KW-1133">Transmembrane helix</keyword>
<accession>A0A8F2W2Z9</accession>
<feature type="region of interest" description="Disordered" evidence="5">
    <location>
        <begin position="332"/>
        <end position="368"/>
    </location>
</feature>
<dbReference type="PANTHER" id="PTHR13475">
    <property type="entry name" value="NEUGRIN"/>
    <property type="match status" value="1"/>
</dbReference>
<dbReference type="EMBL" id="CP076752">
    <property type="protein sequence ID" value="QWW24729.1"/>
    <property type="molecule type" value="Genomic_DNA"/>
</dbReference>
<comment type="similarity">
    <text evidence="3">Belongs to the RRG9 family.</text>
</comment>
<dbReference type="InterPro" id="IPR010487">
    <property type="entry name" value="NGRN/Rrg9"/>
</dbReference>
<organism evidence="7">
    <name type="scientific">Candidozyma auris</name>
    <name type="common">Yeast</name>
    <name type="synonym">Candida auris</name>
    <dbReference type="NCBI Taxonomy" id="498019"/>
    <lineage>
        <taxon>Eukaryota</taxon>
        <taxon>Fungi</taxon>
        <taxon>Dikarya</taxon>
        <taxon>Ascomycota</taxon>
        <taxon>Saccharomycotina</taxon>
        <taxon>Pichiomycetes</taxon>
        <taxon>Metschnikowiaceae</taxon>
        <taxon>Candidozyma</taxon>
    </lineage>
</organism>
<keyword evidence="6" id="KW-0472">Membrane</keyword>
<comment type="function">
    <text evidence="1">Required for respiratory activity and maintenance and expression of the mitochondrial genome.</text>
</comment>
<feature type="transmembrane region" description="Helical" evidence="6">
    <location>
        <begin position="431"/>
        <end position="457"/>
    </location>
</feature>